<gene>
    <name evidence="1" type="ORF">PENSUB_6323</name>
</gene>
<proteinExistence type="predicted"/>
<keyword evidence="2" id="KW-1185">Reference proteome</keyword>
<evidence type="ECO:0000313" key="2">
    <source>
        <dbReference type="Proteomes" id="UP000186955"/>
    </source>
</evidence>
<dbReference type="EMBL" id="MNBE01000598">
    <property type="protein sequence ID" value="OKP06333.1"/>
    <property type="molecule type" value="Genomic_DNA"/>
</dbReference>
<dbReference type="STRING" id="1316194.A0A1Q5U1H2"/>
<dbReference type="OrthoDB" id="4869816at2759"/>
<dbReference type="AlphaFoldDB" id="A0A1Q5U1H2"/>
<organism evidence="1 2">
    <name type="scientific">Penicillium subrubescens</name>
    <dbReference type="NCBI Taxonomy" id="1316194"/>
    <lineage>
        <taxon>Eukaryota</taxon>
        <taxon>Fungi</taxon>
        <taxon>Dikarya</taxon>
        <taxon>Ascomycota</taxon>
        <taxon>Pezizomycotina</taxon>
        <taxon>Eurotiomycetes</taxon>
        <taxon>Eurotiomycetidae</taxon>
        <taxon>Eurotiales</taxon>
        <taxon>Aspergillaceae</taxon>
        <taxon>Penicillium</taxon>
    </lineage>
</organism>
<evidence type="ECO:0000313" key="1">
    <source>
        <dbReference type="EMBL" id="OKP06333.1"/>
    </source>
</evidence>
<dbReference type="Proteomes" id="UP000186955">
    <property type="component" value="Unassembled WGS sequence"/>
</dbReference>
<sequence length="196" mass="21929">MADPYTTRLKQLVDLVEEEGWNDFGFLLFRTYYNDETLWNAFLEAKDQILTEAITNAPQESGLSRITDKMFLKQVSNEALRDITPEQVAIAYRSLEDDANGGSSEDRLEPGLRTNVCLMVDEECMRSVVGWMNGDGRSVPFVKAVDVMLGDEELGYSGVFRVAIASLFTEFFVAQVECGETVELVPAGDGVWRGFV</sequence>
<comment type="caution">
    <text evidence="1">The sequence shown here is derived from an EMBL/GenBank/DDBJ whole genome shotgun (WGS) entry which is preliminary data.</text>
</comment>
<reference evidence="1 2" key="1">
    <citation type="submission" date="2016-10" db="EMBL/GenBank/DDBJ databases">
        <title>Genome sequence of the ascomycete fungus Penicillium subrubescens.</title>
        <authorList>
            <person name="De Vries R.P."/>
            <person name="Peng M."/>
            <person name="Dilokpimol A."/>
            <person name="Hilden K."/>
            <person name="Makela M.R."/>
            <person name="Grigoriev I."/>
            <person name="Riley R."/>
            <person name="Granchi Z."/>
        </authorList>
    </citation>
    <scope>NUCLEOTIDE SEQUENCE [LARGE SCALE GENOMIC DNA]</scope>
    <source>
        <strain evidence="1 2">CBS 132785</strain>
    </source>
</reference>
<accession>A0A1Q5U1H2</accession>
<name>A0A1Q5U1H2_9EURO</name>
<protein>
    <submittedName>
        <fullName evidence="1">Uncharacterized protein</fullName>
    </submittedName>
</protein>